<organism>
    <name type="scientific">Branchiostoma floridae</name>
    <name type="common">Florida lancelet</name>
    <name type="synonym">Amphioxus</name>
    <dbReference type="NCBI Taxonomy" id="7739"/>
    <lineage>
        <taxon>Eukaryota</taxon>
        <taxon>Metazoa</taxon>
        <taxon>Chordata</taxon>
        <taxon>Cephalochordata</taxon>
        <taxon>Leptocardii</taxon>
        <taxon>Amphioxiformes</taxon>
        <taxon>Branchiostomatidae</taxon>
        <taxon>Branchiostoma</taxon>
    </lineage>
</organism>
<dbReference type="InterPro" id="IPR029063">
    <property type="entry name" value="SAM-dependent_MTases_sf"/>
</dbReference>
<dbReference type="STRING" id="7739.C3XVL9"/>
<evidence type="ECO:0000256" key="1">
    <source>
        <dbReference type="ARBA" id="ARBA00022603"/>
    </source>
</evidence>
<dbReference type="AlphaFoldDB" id="C3XVL9"/>
<dbReference type="PANTHER" id="PTHR14614">
    <property type="entry name" value="HEPATOCELLULAR CARCINOMA-ASSOCIATED ANTIGEN"/>
    <property type="match status" value="1"/>
</dbReference>
<dbReference type="GO" id="GO:0032259">
    <property type="term" value="P:methylation"/>
    <property type="evidence" value="ECO:0007669"/>
    <property type="project" value="UniProtKB-KW"/>
</dbReference>
<proteinExistence type="inferred from homology"/>
<dbReference type="eggNOG" id="KOG2793">
    <property type="taxonomic scope" value="Eukaryota"/>
</dbReference>
<evidence type="ECO:0000256" key="2">
    <source>
        <dbReference type="ARBA" id="ARBA00022679"/>
    </source>
</evidence>
<gene>
    <name evidence="5" type="ORF">BRAFLDRAFT_270745</name>
</gene>
<protein>
    <recommendedName>
        <fullName evidence="6">Methyltransferase-like protein 23</fullName>
    </recommendedName>
</protein>
<evidence type="ECO:0008006" key="6">
    <source>
        <dbReference type="Google" id="ProtNLM"/>
    </source>
</evidence>
<dbReference type="GO" id="GO:0008168">
    <property type="term" value="F:methyltransferase activity"/>
    <property type="evidence" value="ECO:0007669"/>
    <property type="project" value="UniProtKB-KW"/>
</dbReference>
<dbReference type="InParanoid" id="C3XVL9"/>
<dbReference type="PANTHER" id="PTHR14614:SF164">
    <property type="entry name" value="HISTONE-ARGININE METHYLTRANSFERASE METTL23"/>
    <property type="match status" value="1"/>
</dbReference>
<sequence length="228" mass="25487">MQCRFKTFRFERKDNKEPVEVKTPEVLDPSYGMYTWPCAVVLAQFVWHNRSQVAGRHVLELGAGTSLPGILAAKCGAIVTLTDSCHLPRCLENCRRSCEVNDMSGVKVLGVTWGQVSPAMLTLPPVDIILGSDCFYDPKDFLSFSPVDFEDVLATVYFFLQKNPQAKFWTTYQERCSDWSIESLLKRWKLTCVHIPLALFGADSPSLGGSDLPGNHTIQMLQITSTCS</sequence>
<dbReference type="InterPro" id="IPR019410">
    <property type="entry name" value="Methyltransf_16"/>
</dbReference>
<keyword evidence="3" id="KW-0949">S-adenosyl-L-methionine</keyword>
<dbReference type="SUPFAM" id="SSF53335">
    <property type="entry name" value="S-adenosyl-L-methionine-dependent methyltransferases"/>
    <property type="match status" value="1"/>
</dbReference>
<keyword evidence="1" id="KW-0489">Methyltransferase</keyword>
<evidence type="ECO:0000256" key="3">
    <source>
        <dbReference type="ARBA" id="ARBA00022691"/>
    </source>
</evidence>
<comment type="similarity">
    <text evidence="4">Belongs to the methyltransferase superfamily. METTL23 family.</text>
</comment>
<name>C3XVL9_BRAFL</name>
<evidence type="ECO:0000313" key="5">
    <source>
        <dbReference type="EMBL" id="EEN67812.1"/>
    </source>
</evidence>
<accession>C3XVL9</accession>
<dbReference type="Pfam" id="PF10294">
    <property type="entry name" value="Methyltransf_16"/>
    <property type="match status" value="1"/>
</dbReference>
<keyword evidence="2" id="KW-0808">Transferase</keyword>
<reference evidence="5" key="1">
    <citation type="journal article" date="2008" name="Nature">
        <title>The amphioxus genome and the evolution of the chordate karyotype.</title>
        <authorList>
            <consortium name="US DOE Joint Genome Institute (JGI-PGF)"/>
            <person name="Putnam N.H."/>
            <person name="Butts T."/>
            <person name="Ferrier D.E.K."/>
            <person name="Furlong R.F."/>
            <person name="Hellsten U."/>
            <person name="Kawashima T."/>
            <person name="Robinson-Rechavi M."/>
            <person name="Shoguchi E."/>
            <person name="Terry A."/>
            <person name="Yu J.-K."/>
            <person name="Benito-Gutierrez E.L."/>
            <person name="Dubchak I."/>
            <person name="Garcia-Fernandez J."/>
            <person name="Gibson-Brown J.J."/>
            <person name="Grigoriev I.V."/>
            <person name="Horton A.C."/>
            <person name="de Jong P.J."/>
            <person name="Jurka J."/>
            <person name="Kapitonov V.V."/>
            <person name="Kohara Y."/>
            <person name="Kuroki Y."/>
            <person name="Lindquist E."/>
            <person name="Lucas S."/>
            <person name="Osoegawa K."/>
            <person name="Pennacchio L.A."/>
            <person name="Salamov A.A."/>
            <person name="Satou Y."/>
            <person name="Sauka-Spengler T."/>
            <person name="Schmutz J."/>
            <person name="Shin-I T."/>
            <person name="Toyoda A."/>
            <person name="Bronner-Fraser M."/>
            <person name="Fujiyama A."/>
            <person name="Holland L.Z."/>
            <person name="Holland P.W.H."/>
            <person name="Satoh N."/>
            <person name="Rokhsar D.S."/>
        </authorList>
    </citation>
    <scope>NUCLEOTIDE SEQUENCE [LARGE SCALE GENOMIC DNA]</scope>
    <source>
        <strain evidence="5">S238N-H82</strain>
        <tissue evidence="5">Testes</tissue>
    </source>
</reference>
<dbReference type="Gene3D" id="3.40.50.150">
    <property type="entry name" value="Vaccinia Virus protein VP39"/>
    <property type="match status" value="1"/>
</dbReference>
<evidence type="ECO:0000256" key="4">
    <source>
        <dbReference type="ARBA" id="ARBA00043988"/>
    </source>
</evidence>
<dbReference type="EMBL" id="GG666469">
    <property type="protein sequence ID" value="EEN67812.1"/>
    <property type="molecule type" value="Genomic_DNA"/>
</dbReference>